<feature type="domain" description="ODAD1 central coiled coil region" evidence="4">
    <location>
        <begin position="628"/>
        <end position="723"/>
    </location>
</feature>
<dbReference type="OrthoDB" id="6766775at2759"/>
<feature type="compositionally biased region" description="Basic and acidic residues" evidence="3">
    <location>
        <begin position="1026"/>
        <end position="1036"/>
    </location>
</feature>
<reference evidence="5 6" key="1">
    <citation type="journal article" date="2015" name="Genome Biol. Evol.">
        <title>Phylogenomic analyses indicate that early fungi evolved digesting cell walls of algal ancestors of land plants.</title>
        <authorList>
            <person name="Chang Y."/>
            <person name="Wang S."/>
            <person name="Sekimoto S."/>
            <person name="Aerts A.L."/>
            <person name="Choi C."/>
            <person name="Clum A."/>
            <person name="LaButti K.M."/>
            <person name="Lindquist E.A."/>
            <person name="Yee Ngan C."/>
            <person name="Ohm R.A."/>
            <person name="Salamov A.A."/>
            <person name="Grigoriev I.V."/>
            <person name="Spatafora J.W."/>
            <person name="Berbee M.L."/>
        </authorList>
    </citation>
    <scope>NUCLEOTIDE SEQUENCE [LARGE SCALE GENOMIC DNA]</scope>
    <source>
        <strain evidence="5 6">JEL478</strain>
    </source>
</reference>
<dbReference type="InterPro" id="IPR049258">
    <property type="entry name" value="ODAD1_CC"/>
</dbReference>
<feature type="region of interest" description="Disordered" evidence="3">
    <location>
        <begin position="180"/>
        <end position="225"/>
    </location>
</feature>
<evidence type="ECO:0000256" key="1">
    <source>
        <dbReference type="ARBA" id="ARBA00023054"/>
    </source>
</evidence>
<feature type="compositionally biased region" description="Low complexity" evidence="3">
    <location>
        <begin position="368"/>
        <end position="381"/>
    </location>
</feature>
<dbReference type="PANTHER" id="PTHR21694:SF18">
    <property type="entry name" value="COILED-COIL DOMAIN-CONTAINING PROTEIN 63"/>
    <property type="match status" value="1"/>
</dbReference>
<feature type="coiled-coil region" evidence="2">
    <location>
        <begin position="653"/>
        <end position="712"/>
    </location>
</feature>
<dbReference type="PANTHER" id="PTHR21694">
    <property type="entry name" value="COILED-COIL DOMAIN-CONTAINING PROTEIN 63"/>
    <property type="match status" value="1"/>
</dbReference>
<feature type="compositionally biased region" description="Polar residues" evidence="3">
    <location>
        <begin position="211"/>
        <end position="220"/>
    </location>
</feature>
<evidence type="ECO:0000313" key="6">
    <source>
        <dbReference type="Proteomes" id="UP000070544"/>
    </source>
</evidence>
<dbReference type="EMBL" id="KQ965741">
    <property type="protein sequence ID" value="KXS18767.1"/>
    <property type="molecule type" value="Genomic_DNA"/>
</dbReference>
<sequence length="1055" mass="112885">MSDPLEASAQVEIEQHHVRGKSFESVKGFNPFAEEYSHYPTTPPAHHSVDPSIIHMSSSLPQSNYAAPEGLDVPRTGPSPTLGCGRYGFGPRQYSEPLLVKDEDKEGIEIVERSMSGSSQLKEKRDTVKDVFQGGSKAVGELGEMLTGSASKEDALRVPKATTAILPLWVERIDSPLCDDRGTYQPPMPRMGSPRPKSSARLGSPAHSDIYGTSNGQQGDTDGADPGIAEIELAKLQRQFRLMEGDRRAYSDESRIVIARQRTALETLRRDNNQLRDEARLLRARSAVGRGASAGRGVGKEGRRAEELKEMEENLLLKIRKLQTRLGAISSETTLLDRARRPARSAPPSMTSVTTSPASAGAAGGTNGKPPSASPSSGGIPHLLQSPAATQASPAHQTPPDPKQVFSLESRLEKALVKYNTSLLRLRQLRRAVDALRFERGMFDRVAGRVERDVQGCKRRMAEVVEESGQAYESRDDSQSKLLALKEKSDKEHQAYLSEMKELDRILEQDRKLKEFMAAKTGESRASRGRMGTKSAPARAGGGRSKGAPGLTMSTVEGAGLKSASPSASSADPTSSLNGAPSATAAALSRTWGANTATMSATQLLAYYHDVWKEVGEVLGMDVDISPGQAGVEKIIEKISSVEGENFSLFNFVTEINNEVEVANEEIATLQAKISELQKEGEAEEKETMRRVKILENTLGDLSTRRAHYESELTQFHMDLAYLRDHAALALGKLAELGPILSVFGLGSSGSGTSVGTQQAKDRQQREKQREIKSVLVHTPRKEVGVLELPDVPVVDGKPRDASSGEGEIKDKDQLSAPSSRPNTAPSTEEMGGQAATSRPGSAGSKPRAKSARKALRFSMDVANPAVSGSAGTPRGSGVHLLGSQSVLDGSTDTDVNSSTLASIGKTDSELVGLLSQVADIASVGQTKPTSARPHDTPTKPQDPAAFTSQALAYLEKRTTDLLLLNFLVASLTRKPAAENVTAVDGVVAGGAPTDSMLGMGPAAPVGTLVVEVPPSDDRDSDGEGQEERPLTREELKSRTAKEVIRLALTVPVAF</sequence>
<protein>
    <recommendedName>
        <fullName evidence="4">ODAD1 central coiled coil region domain-containing protein</fullName>
    </recommendedName>
</protein>
<organism evidence="5 6">
    <name type="scientific">Gonapodya prolifera (strain JEL478)</name>
    <name type="common">Monoblepharis prolifera</name>
    <dbReference type="NCBI Taxonomy" id="1344416"/>
    <lineage>
        <taxon>Eukaryota</taxon>
        <taxon>Fungi</taxon>
        <taxon>Fungi incertae sedis</taxon>
        <taxon>Chytridiomycota</taxon>
        <taxon>Chytridiomycota incertae sedis</taxon>
        <taxon>Monoblepharidomycetes</taxon>
        <taxon>Monoblepharidales</taxon>
        <taxon>Gonapodyaceae</taxon>
        <taxon>Gonapodya</taxon>
    </lineage>
</organism>
<feature type="region of interest" description="Disordered" evidence="3">
    <location>
        <begin position="333"/>
        <end position="403"/>
    </location>
</feature>
<proteinExistence type="predicted"/>
<keyword evidence="1 2" id="KW-0175">Coiled coil</keyword>
<feature type="compositionally biased region" description="Basic and acidic residues" evidence="3">
    <location>
        <begin position="760"/>
        <end position="773"/>
    </location>
</feature>
<feature type="compositionally biased region" description="Polar residues" evidence="3">
    <location>
        <begin position="816"/>
        <end position="827"/>
    </location>
</feature>
<feature type="domain" description="ODAD1 central coiled coil region" evidence="4">
    <location>
        <begin position="403"/>
        <end position="527"/>
    </location>
</feature>
<feature type="compositionally biased region" description="Polar residues" evidence="3">
    <location>
        <begin position="387"/>
        <end position="396"/>
    </location>
</feature>
<dbReference type="InterPro" id="IPR051876">
    <property type="entry name" value="ODA-DC/CCD"/>
</dbReference>
<dbReference type="AlphaFoldDB" id="A0A139APT4"/>
<evidence type="ECO:0000256" key="3">
    <source>
        <dbReference type="SAM" id="MobiDB-lite"/>
    </source>
</evidence>
<feature type="region of interest" description="Disordered" evidence="3">
    <location>
        <begin position="748"/>
        <end position="854"/>
    </location>
</feature>
<evidence type="ECO:0000256" key="2">
    <source>
        <dbReference type="SAM" id="Coils"/>
    </source>
</evidence>
<evidence type="ECO:0000259" key="4">
    <source>
        <dbReference type="Pfam" id="PF21773"/>
    </source>
</evidence>
<feature type="compositionally biased region" description="Low complexity" evidence="3">
    <location>
        <begin position="563"/>
        <end position="576"/>
    </location>
</feature>
<evidence type="ECO:0000313" key="5">
    <source>
        <dbReference type="EMBL" id="KXS18767.1"/>
    </source>
</evidence>
<feature type="region of interest" description="Disordered" evidence="3">
    <location>
        <begin position="1010"/>
        <end position="1036"/>
    </location>
</feature>
<accession>A0A139APT4</accession>
<dbReference type="STRING" id="1344416.A0A139APT4"/>
<dbReference type="Proteomes" id="UP000070544">
    <property type="component" value="Unassembled WGS sequence"/>
</dbReference>
<feature type="compositionally biased region" description="Basic and acidic residues" evidence="3">
    <location>
        <begin position="797"/>
        <end position="814"/>
    </location>
</feature>
<name>A0A139APT4_GONPJ</name>
<gene>
    <name evidence="5" type="ORF">M427DRAFT_488341</name>
</gene>
<feature type="compositionally biased region" description="Low complexity" evidence="3">
    <location>
        <begin position="748"/>
        <end position="757"/>
    </location>
</feature>
<keyword evidence="6" id="KW-1185">Reference proteome</keyword>
<feature type="coiled-coil region" evidence="2">
    <location>
        <begin position="233"/>
        <end position="325"/>
    </location>
</feature>
<feature type="region of interest" description="Disordered" evidence="3">
    <location>
        <begin position="925"/>
        <end position="944"/>
    </location>
</feature>
<feature type="region of interest" description="Disordered" evidence="3">
    <location>
        <begin position="520"/>
        <end position="581"/>
    </location>
</feature>
<dbReference type="Pfam" id="PF21773">
    <property type="entry name" value="ODAD1_CC"/>
    <property type="match status" value="2"/>
</dbReference>
<feature type="compositionally biased region" description="Low complexity" evidence="3">
    <location>
        <begin position="344"/>
        <end position="361"/>
    </location>
</feature>